<gene>
    <name evidence="1" type="ORF">A7A08_02050</name>
</gene>
<protein>
    <submittedName>
        <fullName evidence="1">Uncharacterized protein</fullName>
    </submittedName>
</protein>
<evidence type="ECO:0000313" key="2">
    <source>
        <dbReference type="Proteomes" id="UP000095087"/>
    </source>
</evidence>
<dbReference type="Proteomes" id="UP000095087">
    <property type="component" value="Unassembled WGS sequence"/>
</dbReference>
<sequence>MYRTLSINESVAGLADDDHKEAALSYILDAWEEALLDGIEPEMLANAALFAAFADLISIYGEDAVAKMAGNLSRRVTNGEFTVKRNTH</sequence>
<dbReference type="STRING" id="1177755.A7A08_02050"/>
<accession>A0A1E2RYK0</accession>
<keyword evidence="2" id="KW-1185">Reference proteome</keyword>
<evidence type="ECO:0000313" key="1">
    <source>
        <dbReference type="EMBL" id="ODA67303.1"/>
    </source>
</evidence>
<dbReference type="EMBL" id="MASI01000004">
    <property type="protein sequence ID" value="ODA67303.1"/>
    <property type="molecule type" value="Genomic_DNA"/>
</dbReference>
<comment type="caution">
    <text evidence="1">The sequence shown here is derived from an EMBL/GenBank/DDBJ whole genome shotgun (WGS) entry which is preliminary data.</text>
</comment>
<reference evidence="1 2" key="1">
    <citation type="submission" date="2016-07" db="EMBL/GenBank/DDBJ databases">
        <title>Draft genome sequence of Methyloligella halotolerans C2T (VKM B-2706T=CCUG 61687T=DSM 25045T), a halotolerant polyhydroxybutyrate accumulating methylotroph.</title>
        <authorList>
            <person name="Vasilenko O.V."/>
            <person name="Doronina N.V."/>
            <person name="Poroshina M.N."/>
            <person name="Tarlachkov S.V."/>
            <person name="Trotsenko Y.A."/>
        </authorList>
    </citation>
    <scope>NUCLEOTIDE SEQUENCE [LARGE SCALE GENOMIC DNA]</scope>
    <source>
        <strain evidence="1 2">VKM B-2706</strain>
    </source>
</reference>
<dbReference type="AlphaFoldDB" id="A0A1E2RYK0"/>
<organism evidence="1 2">
    <name type="scientific">Methyloligella halotolerans</name>
    <dbReference type="NCBI Taxonomy" id="1177755"/>
    <lineage>
        <taxon>Bacteria</taxon>
        <taxon>Pseudomonadati</taxon>
        <taxon>Pseudomonadota</taxon>
        <taxon>Alphaproteobacteria</taxon>
        <taxon>Hyphomicrobiales</taxon>
        <taxon>Hyphomicrobiaceae</taxon>
        <taxon>Methyloligella</taxon>
    </lineage>
</organism>
<name>A0A1E2RYK0_9HYPH</name>
<proteinExistence type="predicted"/>
<dbReference type="RefSeq" id="WP_069095275.1">
    <property type="nucleotide sequence ID" value="NZ_MASI01000004.1"/>
</dbReference>